<name>A0A0B6ZRJ1_9EUPU</name>
<sequence length="64" mass="7419">MYRNLKTRETDLSGLRSETSVNILHIRLLYKKAGEKIWPTEMAPVLLPNLICSNDDLDQNHTDH</sequence>
<dbReference type="AlphaFoldDB" id="A0A0B6ZRJ1"/>
<gene>
    <name evidence="1" type="primary">ORF76324</name>
</gene>
<organism evidence="1">
    <name type="scientific">Arion vulgaris</name>
    <dbReference type="NCBI Taxonomy" id="1028688"/>
    <lineage>
        <taxon>Eukaryota</taxon>
        <taxon>Metazoa</taxon>
        <taxon>Spiralia</taxon>
        <taxon>Lophotrochozoa</taxon>
        <taxon>Mollusca</taxon>
        <taxon>Gastropoda</taxon>
        <taxon>Heterobranchia</taxon>
        <taxon>Euthyneura</taxon>
        <taxon>Panpulmonata</taxon>
        <taxon>Eupulmonata</taxon>
        <taxon>Stylommatophora</taxon>
        <taxon>Helicina</taxon>
        <taxon>Arionoidea</taxon>
        <taxon>Arionidae</taxon>
        <taxon>Arion</taxon>
    </lineage>
</organism>
<proteinExistence type="predicted"/>
<dbReference type="EMBL" id="HACG01024087">
    <property type="protein sequence ID" value="CEK70952.1"/>
    <property type="molecule type" value="Transcribed_RNA"/>
</dbReference>
<protein>
    <submittedName>
        <fullName evidence="1">Uncharacterized protein</fullName>
    </submittedName>
</protein>
<reference evidence="1" key="1">
    <citation type="submission" date="2014-12" db="EMBL/GenBank/DDBJ databases">
        <title>Insight into the proteome of Arion vulgaris.</title>
        <authorList>
            <person name="Aradska J."/>
            <person name="Bulat T."/>
            <person name="Smidak R."/>
            <person name="Sarate P."/>
            <person name="Gangsoo J."/>
            <person name="Sialana F."/>
            <person name="Bilban M."/>
            <person name="Lubec G."/>
        </authorList>
    </citation>
    <scope>NUCLEOTIDE SEQUENCE</scope>
    <source>
        <tissue evidence="1">Skin</tissue>
    </source>
</reference>
<evidence type="ECO:0000313" key="1">
    <source>
        <dbReference type="EMBL" id="CEK70952.1"/>
    </source>
</evidence>
<accession>A0A0B6ZRJ1</accession>